<evidence type="ECO:0000256" key="7">
    <source>
        <dbReference type="ARBA" id="ARBA00023015"/>
    </source>
</evidence>
<dbReference type="PANTHER" id="PTHR38839">
    <property type="entry name" value="TRANSCRIPTIONAL REGULATOR WHID-RELATED"/>
    <property type="match status" value="1"/>
</dbReference>
<keyword evidence="11" id="KW-0963">Cytoplasm</keyword>
<keyword evidence="5 11" id="KW-0408">Iron</keyword>
<keyword evidence="8 11" id="KW-0238">DNA-binding</keyword>
<feature type="region of interest" description="Disordered" evidence="12">
    <location>
        <begin position="100"/>
        <end position="122"/>
    </location>
</feature>
<evidence type="ECO:0000256" key="2">
    <source>
        <dbReference type="ARBA" id="ARBA00006597"/>
    </source>
</evidence>
<reference evidence="14 15" key="1">
    <citation type="submission" date="2019-02" db="EMBL/GenBank/DDBJ databases">
        <title>Sequencing the genomes of 1000 actinobacteria strains.</title>
        <authorList>
            <person name="Klenk H.-P."/>
        </authorList>
    </citation>
    <scope>NUCLEOTIDE SEQUENCE [LARGE SCALE GENOMIC DNA]</scope>
    <source>
        <strain evidence="14 15">DSM 16932</strain>
    </source>
</reference>
<evidence type="ECO:0000259" key="13">
    <source>
        <dbReference type="PROSITE" id="PS51674"/>
    </source>
</evidence>
<keyword evidence="6 11" id="KW-0411">Iron-sulfur</keyword>
<keyword evidence="9 11" id="KW-1015">Disulfide bond</keyword>
<comment type="similarity">
    <text evidence="2 11">Belongs to the WhiB family.</text>
</comment>
<comment type="cofactor">
    <cofactor evidence="11">
        <name>[4Fe-4S] cluster</name>
        <dbReference type="ChEBI" id="CHEBI:49883"/>
    </cofactor>
    <text evidence="11">Binds 1 [4Fe-4S] cluster per subunit. Following nitrosylation of the [4Fe-4S] cluster binds 1 [4Fe-8(NO)] cluster per subunit.</text>
</comment>
<evidence type="ECO:0000256" key="12">
    <source>
        <dbReference type="SAM" id="MobiDB-lite"/>
    </source>
</evidence>
<dbReference type="HAMAP" id="MF_01479">
    <property type="entry name" value="WhiB"/>
    <property type="match status" value="1"/>
</dbReference>
<organism evidence="14 15">
    <name type="scientific">Xylanimonas ulmi</name>
    <dbReference type="NCBI Taxonomy" id="228973"/>
    <lineage>
        <taxon>Bacteria</taxon>
        <taxon>Bacillati</taxon>
        <taxon>Actinomycetota</taxon>
        <taxon>Actinomycetes</taxon>
        <taxon>Micrococcales</taxon>
        <taxon>Promicromonosporaceae</taxon>
        <taxon>Xylanimonas</taxon>
    </lineage>
</organism>
<feature type="domain" description="4Fe-4S Wbl-type" evidence="13">
    <location>
        <begin position="21"/>
        <end position="79"/>
    </location>
</feature>
<evidence type="ECO:0000256" key="3">
    <source>
        <dbReference type="ARBA" id="ARBA00022485"/>
    </source>
</evidence>
<comment type="PTM">
    <text evidence="11">The Fe-S cluster can be nitrosylated by nitric oxide (NO).</text>
</comment>
<dbReference type="GO" id="GO:0046872">
    <property type="term" value="F:metal ion binding"/>
    <property type="evidence" value="ECO:0007669"/>
    <property type="project" value="UniProtKB-KW"/>
</dbReference>
<keyword evidence="7 11" id="KW-0805">Transcription regulation</keyword>
<keyword evidence="15" id="KW-1185">Reference proteome</keyword>
<comment type="PTM">
    <text evidence="11">Upon Fe-S cluster removal intramolecular disulfide bonds are formed.</text>
</comment>
<dbReference type="Pfam" id="PF02467">
    <property type="entry name" value="Whib"/>
    <property type="match status" value="1"/>
</dbReference>
<accession>A0A4Q7M5W1</accession>
<comment type="caution">
    <text evidence="14">The sequence shown here is derived from an EMBL/GenBank/DDBJ whole genome shotgun (WGS) entry which is preliminary data.</text>
</comment>
<proteinExistence type="inferred from homology"/>
<name>A0A4Q7M5W1_9MICO</name>
<feature type="binding site" evidence="11">
    <location>
        <position position="49"/>
    </location>
    <ligand>
        <name>[4Fe-4S] cluster</name>
        <dbReference type="ChEBI" id="CHEBI:49883"/>
    </ligand>
</feature>
<keyword evidence="4 11" id="KW-0479">Metal-binding</keyword>
<dbReference type="GO" id="GO:0045892">
    <property type="term" value="P:negative regulation of DNA-templated transcription"/>
    <property type="evidence" value="ECO:0007669"/>
    <property type="project" value="TreeGrafter"/>
</dbReference>
<dbReference type="EMBL" id="SGWX01000001">
    <property type="protein sequence ID" value="RZS61978.1"/>
    <property type="molecule type" value="Genomic_DNA"/>
</dbReference>
<evidence type="ECO:0000256" key="8">
    <source>
        <dbReference type="ARBA" id="ARBA00023125"/>
    </source>
</evidence>
<evidence type="ECO:0000313" key="15">
    <source>
        <dbReference type="Proteomes" id="UP000293852"/>
    </source>
</evidence>
<gene>
    <name evidence="11" type="primary">whiB</name>
    <name evidence="14" type="ORF">EV386_2294</name>
</gene>
<dbReference type="RefSeq" id="WP_130415070.1">
    <property type="nucleotide sequence ID" value="NZ_SGWX01000001.1"/>
</dbReference>
<feature type="binding site" evidence="11">
    <location>
        <position position="45"/>
    </location>
    <ligand>
        <name>[4Fe-4S] cluster</name>
        <dbReference type="ChEBI" id="CHEBI:49883"/>
    </ligand>
</feature>
<dbReference type="InterPro" id="IPR003482">
    <property type="entry name" value="Whib"/>
</dbReference>
<dbReference type="AlphaFoldDB" id="A0A4Q7M5W1"/>
<sequence>MNDQLNDEPVGCALPRGVLGACVEADPRLFFGTSRASITAAVRVCRERCVVQATCLVHALDAGQRLGVWGGYSEEERRLMVSLRRRRDAEVAAARARERALRARASDAPPPPRLPRHLTSGL</sequence>
<dbReference type="GO" id="GO:0045454">
    <property type="term" value="P:cell redox homeostasis"/>
    <property type="evidence" value="ECO:0007669"/>
    <property type="project" value="TreeGrafter"/>
</dbReference>
<evidence type="ECO:0000256" key="9">
    <source>
        <dbReference type="ARBA" id="ARBA00023157"/>
    </source>
</evidence>
<dbReference type="GO" id="GO:0051539">
    <property type="term" value="F:4 iron, 4 sulfur cluster binding"/>
    <property type="evidence" value="ECO:0007669"/>
    <property type="project" value="UniProtKB-UniRule"/>
</dbReference>
<evidence type="ECO:0000256" key="11">
    <source>
        <dbReference type="HAMAP-Rule" id="MF_01479"/>
    </source>
</evidence>
<evidence type="ECO:0000256" key="6">
    <source>
        <dbReference type="ARBA" id="ARBA00023014"/>
    </source>
</evidence>
<feature type="binding site" evidence="11">
    <location>
        <position position="55"/>
    </location>
    <ligand>
        <name>[4Fe-4S] cluster</name>
        <dbReference type="ChEBI" id="CHEBI:49883"/>
    </ligand>
</feature>
<dbReference type="GO" id="GO:0035731">
    <property type="term" value="F:dinitrosyl-iron complex binding"/>
    <property type="evidence" value="ECO:0007669"/>
    <property type="project" value="UniProtKB-UniRule"/>
</dbReference>
<evidence type="ECO:0000256" key="1">
    <source>
        <dbReference type="ARBA" id="ARBA00004496"/>
    </source>
</evidence>
<dbReference type="GO" id="GO:0003677">
    <property type="term" value="F:DNA binding"/>
    <property type="evidence" value="ECO:0007669"/>
    <property type="project" value="UniProtKB-UniRule"/>
</dbReference>
<keyword evidence="3 11" id="KW-0004">4Fe-4S</keyword>
<dbReference type="InterPro" id="IPR034768">
    <property type="entry name" value="4FE4S_WBL"/>
</dbReference>
<dbReference type="PROSITE" id="PS51674">
    <property type="entry name" value="4FE4S_WBL"/>
    <property type="match status" value="1"/>
</dbReference>
<keyword evidence="10 11" id="KW-0804">Transcription</keyword>
<comment type="function">
    <text evidence="11">Acts as a transcriptional regulator. Probably redox-responsive. The apo- but not holo-form probably binds DNA.</text>
</comment>
<comment type="subcellular location">
    <subcellularLocation>
        <location evidence="1 11">Cytoplasm</location>
    </subcellularLocation>
</comment>
<evidence type="ECO:0000256" key="10">
    <source>
        <dbReference type="ARBA" id="ARBA00023163"/>
    </source>
</evidence>
<dbReference type="GO" id="GO:0047134">
    <property type="term" value="F:protein-disulfide reductase [NAD(P)H] activity"/>
    <property type="evidence" value="ECO:0007669"/>
    <property type="project" value="TreeGrafter"/>
</dbReference>
<feature type="binding site" evidence="11">
    <location>
        <position position="22"/>
    </location>
    <ligand>
        <name>[4Fe-4S] cluster</name>
        <dbReference type="ChEBI" id="CHEBI:49883"/>
    </ligand>
</feature>
<protein>
    <recommendedName>
        <fullName evidence="11">Transcriptional regulator WhiB</fullName>
    </recommendedName>
</protein>
<evidence type="ECO:0000256" key="5">
    <source>
        <dbReference type="ARBA" id="ARBA00023004"/>
    </source>
</evidence>
<evidence type="ECO:0000313" key="14">
    <source>
        <dbReference type="EMBL" id="RZS61978.1"/>
    </source>
</evidence>
<evidence type="ECO:0000256" key="4">
    <source>
        <dbReference type="ARBA" id="ARBA00022723"/>
    </source>
</evidence>
<dbReference type="GO" id="GO:0005737">
    <property type="term" value="C:cytoplasm"/>
    <property type="evidence" value="ECO:0007669"/>
    <property type="project" value="UniProtKB-SubCell"/>
</dbReference>
<dbReference type="Proteomes" id="UP000293852">
    <property type="component" value="Unassembled WGS sequence"/>
</dbReference>